<evidence type="ECO:0000256" key="1">
    <source>
        <dbReference type="ARBA" id="ARBA00015005"/>
    </source>
</evidence>
<dbReference type="InterPro" id="IPR008494">
    <property type="entry name" value="DUF776"/>
</dbReference>
<dbReference type="EMBL" id="GIIL01002613">
    <property type="protein sequence ID" value="NOV46339.1"/>
    <property type="molecule type" value="Transcribed_RNA"/>
</dbReference>
<evidence type="ECO:0000256" key="4">
    <source>
        <dbReference type="ARBA" id="ARBA00031405"/>
    </source>
</evidence>
<accession>A0A6M2DJ36</accession>
<organism evidence="5">
    <name type="scientific">Xenopsylla cheopis</name>
    <name type="common">Oriental rat flea</name>
    <name type="synonym">Pulex cheopis</name>
    <dbReference type="NCBI Taxonomy" id="163159"/>
    <lineage>
        <taxon>Eukaryota</taxon>
        <taxon>Metazoa</taxon>
        <taxon>Ecdysozoa</taxon>
        <taxon>Arthropoda</taxon>
        <taxon>Hexapoda</taxon>
        <taxon>Insecta</taxon>
        <taxon>Pterygota</taxon>
        <taxon>Neoptera</taxon>
        <taxon>Endopterygota</taxon>
        <taxon>Siphonaptera</taxon>
        <taxon>Pulicidae</taxon>
        <taxon>Xenopsyllinae</taxon>
        <taxon>Xenopsylla</taxon>
    </lineage>
</organism>
<evidence type="ECO:0000313" key="5">
    <source>
        <dbReference type="EMBL" id="NOV46339.1"/>
    </source>
</evidence>
<dbReference type="AlphaFoldDB" id="A0A6M2DJ36"/>
<name>A0A6M2DJ36_XENCH</name>
<dbReference type="PANTHER" id="PTHR31383">
    <property type="entry name" value="OXIDATIVE STRESS-RESPONSE SERINE-RICH PROTEIN 1"/>
    <property type="match status" value="1"/>
</dbReference>
<evidence type="ECO:0000256" key="2">
    <source>
        <dbReference type="ARBA" id="ARBA00022553"/>
    </source>
</evidence>
<sequence>MSGEDQILPVSLEKLEIVSRLQNVDENNKASMNPFNRKLLAVESDKIHDHINKPSRTQFKKVRQKKMILREPILKLVHNVKKSPSNVLLKPISKTSLSKTAKVFGEGHPNSLNFKSLLSSFPELSCKSKYISKQYTQKSFKQRRCKSKENQLEIHRSLMLKPTEVQNSCSTQARMNEPCDITIDELASYFETFVHIPKKMSTMAEMMYI</sequence>
<dbReference type="PANTHER" id="PTHR31383:SF2">
    <property type="entry name" value="OXIDATIVE STRESS-RESPONSIVE SERINE-RICH PROTEIN 1"/>
    <property type="match status" value="1"/>
</dbReference>
<keyword evidence="2" id="KW-0597">Phosphoprotein</keyword>
<reference evidence="5" key="1">
    <citation type="submission" date="2020-03" db="EMBL/GenBank/DDBJ databases">
        <title>Transcriptomic Profiling of the Digestive Tract of the Rat Flea, Xenopsylla cheopis, Following Blood Feeding and Infection with Yersinia pestis.</title>
        <authorList>
            <person name="Bland D.M."/>
            <person name="Martens C.A."/>
            <person name="Virtaneva K."/>
            <person name="Kanakabandi K."/>
            <person name="Long D."/>
            <person name="Rosenke R."/>
            <person name="Saturday G.A."/>
            <person name="Hoyt F.H."/>
            <person name="Bruno D.P."/>
            <person name="Ribeiro J.M.C."/>
            <person name="Hinnebusch J."/>
        </authorList>
    </citation>
    <scope>NUCLEOTIDE SEQUENCE</scope>
</reference>
<proteinExistence type="predicted"/>
<protein>
    <recommendedName>
        <fullName evidence="1">Oxidative stress-responsive serine-rich protein 1</fullName>
    </recommendedName>
    <alternativeName>
        <fullName evidence="4">Oxidative stress-responsive protein 1</fullName>
    </alternativeName>
    <alternativeName>
        <fullName evidence="3">Peroxide-inducible transcript 1 protein</fullName>
    </alternativeName>
</protein>
<dbReference type="GO" id="GO:0070301">
    <property type="term" value="P:cellular response to hydrogen peroxide"/>
    <property type="evidence" value="ECO:0007669"/>
    <property type="project" value="TreeGrafter"/>
</dbReference>
<evidence type="ECO:0000256" key="3">
    <source>
        <dbReference type="ARBA" id="ARBA00029721"/>
    </source>
</evidence>